<protein>
    <submittedName>
        <fullName evidence="1">Uncharacterized protein</fullName>
    </submittedName>
</protein>
<accession>G0AGZ3</accession>
<gene>
    <name evidence="1" type="ordered locus">CFU_2168</name>
</gene>
<reference evidence="1 2" key="1">
    <citation type="journal article" date="2004" name="Environ. Microbiol.">
        <title>Phylogeny-function analysis of (meta)genomic libraries: screening for expression of ribosomal RNA genes by large-insert library fluorescent in situ hybridization (LIL-FISH).</title>
        <authorList>
            <person name="Leveau J.H."/>
            <person name="Gerards S."/>
            <person name="de Boer W."/>
            <person name="van Veen J.A."/>
        </authorList>
    </citation>
    <scope>NUCLEOTIDE SEQUENCE [LARGE SCALE GENOMIC DNA]</scope>
    <source>
        <strain evidence="1 2">Ter331</strain>
    </source>
</reference>
<reference evidence="2" key="6">
    <citation type="submission" date="2011-05" db="EMBL/GenBank/DDBJ databases">
        <title>Complete sequence of Collimonas fungivorans Ter331.</title>
        <authorList>
            <person name="Leveau J.H."/>
        </authorList>
    </citation>
    <scope>NUCLEOTIDE SEQUENCE [LARGE SCALE GENOMIC DNA]</scope>
    <source>
        <strain evidence="2">Ter331</strain>
    </source>
</reference>
<keyword evidence="2" id="KW-1185">Reference proteome</keyword>
<name>G0AGZ3_COLFT</name>
<organism evidence="1 2">
    <name type="scientific">Collimonas fungivorans (strain Ter331)</name>
    <dbReference type="NCBI Taxonomy" id="1005048"/>
    <lineage>
        <taxon>Bacteria</taxon>
        <taxon>Pseudomonadati</taxon>
        <taxon>Pseudomonadota</taxon>
        <taxon>Betaproteobacteria</taxon>
        <taxon>Burkholderiales</taxon>
        <taxon>Oxalobacteraceae</taxon>
        <taxon>Collimonas</taxon>
    </lineage>
</organism>
<dbReference type="AlphaFoldDB" id="G0AGZ3"/>
<proteinExistence type="predicted"/>
<evidence type="ECO:0000313" key="2">
    <source>
        <dbReference type="Proteomes" id="UP000008392"/>
    </source>
</evidence>
<reference evidence="1 2" key="4">
    <citation type="journal article" date="2010" name="Environ. Microbiol.">
        <title>The bacterial genus Collimonas: mycophagy, weathering and other adaptive solutions to life in oligotrophic soil environments.</title>
        <authorList>
            <person name="Leveau J.H."/>
            <person name="Uroz S."/>
            <person name="de Boer W."/>
        </authorList>
    </citation>
    <scope>NUCLEOTIDE SEQUENCE [LARGE SCALE GENOMIC DNA]</scope>
    <source>
        <strain evidence="1 2">Ter331</strain>
    </source>
</reference>
<evidence type="ECO:0000313" key="1">
    <source>
        <dbReference type="EMBL" id="AEK61998.1"/>
    </source>
</evidence>
<dbReference type="HOGENOM" id="CLU_439865_0_0_4"/>
<dbReference type="KEGG" id="cfu:CFU_2168"/>
<dbReference type="EMBL" id="CP002745">
    <property type="protein sequence ID" value="AEK61998.1"/>
    <property type="molecule type" value="Genomic_DNA"/>
</dbReference>
<sequence length="621" mass="67892">MRVSVPSAAVKPSSCCSKVLDRSSCSGAGLPRDMSSLRPSCLNASYCACISCDIIGPSCRSSPWRGCTLINQSITQRKPRVAAWIVGAVETVLADRLAAQRRRPDQDRGDMVERLRHGELLAPAFEDLLGIRAEGVRFKIGRFRQPLLVETRRIDCFLDIHAVVDHVQHGQQGRCDDAAAARRADHHDGLAVLGDDGRAHRRQRTFAGSDGVGFALHQAVHVGHADLGREIVHLVVEHDAGLAGHDAGAEPVVQRVGDRHRIAPFVDDRIMGGVAAFMRFDARLDVLRYAGLVRIDGAADLGRISFVEQARQRVLHVVGIAQVAVAVDIGMAHRFDLVMHRLRRAETEVLHRITLEDVHDLADDHAARARRRRRNYVVAAVVAFDRRQFAGFVLVEIGLGDDALAGLAGGDDSLRHPALVEAVAALGADLAQGLCQVLLHQLLADAERLAFVQENGARVGRVFLEHLGRGVQHVDIALVQHKTFFGVLDGRRDHRGALHRAVFAQRQLHAGHRSRHADRQVALGAQVGDHVAVLVEIHVGGGRQRRFFAEIEESLAAVGQLDGHETAAADIARGRVHHRQRITDRHRRIDRITAILQHIDADTGGQVLSRDHHAVFGGGRG</sequence>
<dbReference type="Proteomes" id="UP000008392">
    <property type="component" value="Chromosome"/>
</dbReference>
<reference evidence="1 2" key="2">
    <citation type="journal article" date="2006" name="J. Microbiol. Methods">
        <title>Genomic flank-sequencing of plasposon insertion sites for rapid identification of functional genes.</title>
        <authorList>
            <person name="Leveau J.H."/>
            <person name="Gerards S."/>
            <person name="Fritsche K."/>
            <person name="Zondag G."/>
            <person name="van Veen J.A."/>
        </authorList>
    </citation>
    <scope>NUCLEOTIDE SEQUENCE [LARGE SCALE GENOMIC DNA]</scope>
    <source>
        <strain evidence="1 2">Ter331</strain>
    </source>
</reference>
<reference evidence="1 2" key="3">
    <citation type="journal article" date="2008" name="FEMS Microbiol. Ecol.">
        <title>Identification and characterization of genes underlying chitinolysis in Collimonas fungivorans Ter331.</title>
        <authorList>
            <person name="Fritsche K."/>
            <person name="de Boer W."/>
            <person name="Gerards S."/>
            <person name="van den Berg M."/>
            <person name="van Veen J.A."/>
            <person name="Leveau J.H."/>
        </authorList>
    </citation>
    <scope>NUCLEOTIDE SEQUENCE [LARGE SCALE GENOMIC DNA]</scope>
    <source>
        <strain evidence="1 2">Ter331</strain>
    </source>
</reference>
<reference evidence="1 2" key="5">
    <citation type="journal article" date="2011" name="ISME J.">
        <title>Dual transcriptional profiling of a bacterial/fungal confrontation: Collimonas fungivorans versus Aspergillus niger.</title>
        <authorList>
            <person name="Mela F."/>
            <person name="Fritsche K."/>
            <person name="de Boer W."/>
            <person name="van Veen J.A."/>
            <person name="de Graaff L.H."/>
            <person name="van den Berg M."/>
            <person name="Leveau J.H."/>
        </authorList>
    </citation>
    <scope>NUCLEOTIDE SEQUENCE [LARGE SCALE GENOMIC DNA]</scope>
    <source>
        <strain evidence="1 2">Ter331</strain>
    </source>
</reference>